<evidence type="ECO:0000256" key="3">
    <source>
        <dbReference type="ARBA" id="ARBA00022989"/>
    </source>
</evidence>
<keyword evidence="2 7" id="KW-0812">Transmembrane</keyword>
<reference evidence="9 10" key="1">
    <citation type="submission" date="2015-04" db="EMBL/GenBank/DDBJ databases">
        <title>The draft genome sequence of Fusarium langsethiae, a T-2/HT-2 mycotoxin producer.</title>
        <authorList>
            <person name="Lysoe E."/>
            <person name="Divon H.H."/>
            <person name="Terzi V."/>
            <person name="Orru L."/>
            <person name="Lamontanara A."/>
            <person name="Kolseth A.-K."/>
            <person name="Frandsen R.J."/>
            <person name="Nielsen K."/>
            <person name="Thrane U."/>
        </authorList>
    </citation>
    <scope>NUCLEOTIDE SEQUENCE [LARGE SCALE GENOMIC DNA]</scope>
    <source>
        <strain evidence="9 10">Fl201059</strain>
    </source>
</reference>
<evidence type="ECO:0000313" key="9">
    <source>
        <dbReference type="EMBL" id="KPA38349.1"/>
    </source>
</evidence>
<dbReference type="Gene3D" id="1.20.1250.20">
    <property type="entry name" value="MFS general substrate transporter like domains"/>
    <property type="match status" value="1"/>
</dbReference>
<evidence type="ECO:0000313" key="10">
    <source>
        <dbReference type="Proteomes" id="UP000037904"/>
    </source>
</evidence>
<dbReference type="GO" id="GO:0000329">
    <property type="term" value="C:fungal-type vacuole membrane"/>
    <property type="evidence" value="ECO:0007669"/>
    <property type="project" value="TreeGrafter"/>
</dbReference>
<dbReference type="GO" id="GO:0015174">
    <property type="term" value="F:basic amino acid transmembrane transporter activity"/>
    <property type="evidence" value="ECO:0007669"/>
    <property type="project" value="TreeGrafter"/>
</dbReference>
<evidence type="ECO:0000256" key="6">
    <source>
        <dbReference type="SAM" id="MobiDB-lite"/>
    </source>
</evidence>
<evidence type="ECO:0000256" key="4">
    <source>
        <dbReference type="ARBA" id="ARBA00023136"/>
    </source>
</evidence>
<organism evidence="9 10">
    <name type="scientific">Fusarium langsethiae</name>
    <dbReference type="NCBI Taxonomy" id="179993"/>
    <lineage>
        <taxon>Eukaryota</taxon>
        <taxon>Fungi</taxon>
        <taxon>Dikarya</taxon>
        <taxon>Ascomycota</taxon>
        <taxon>Pezizomycotina</taxon>
        <taxon>Sordariomycetes</taxon>
        <taxon>Hypocreomycetidae</taxon>
        <taxon>Hypocreales</taxon>
        <taxon>Nectriaceae</taxon>
        <taxon>Fusarium</taxon>
    </lineage>
</organism>
<evidence type="ECO:0000256" key="2">
    <source>
        <dbReference type="ARBA" id="ARBA00022692"/>
    </source>
</evidence>
<keyword evidence="3 7" id="KW-1133">Transmembrane helix</keyword>
<feature type="transmembrane region" description="Helical" evidence="7">
    <location>
        <begin position="231"/>
        <end position="249"/>
    </location>
</feature>
<feature type="transmembrane region" description="Helical" evidence="7">
    <location>
        <begin position="307"/>
        <end position="326"/>
    </location>
</feature>
<gene>
    <name evidence="9" type="ORF">FLAG1_08814</name>
</gene>
<dbReference type="AlphaFoldDB" id="A0A0M9ERE4"/>
<feature type="transmembrane region" description="Helical" evidence="7">
    <location>
        <begin position="141"/>
        <end position="160"/>
    </location>
</feature>
<sequence length="497" mass="53037">MAKTRAPVEPQSKSFEKPSETTPLLGNQGSCPPPTFSNASSLVSSDDSAHVTQSSEYPHHTENDFKTLERGAVLRIVLVLLIAVFIFNADRSLVLATHPSIGSEFGALDWSSWLFTGFSLAGAATQTILGKLGDIYGCKPVILFSYIGFAIGCFVVAVAQSMFTVILGRVLSGSVGAGMTVLVSILITDLVPVRETASWRSYINVAATTGRSLGGPLGGWMADAVGWRWSFGLQVPVLLIATFLCWQKLPDNLGGRKSQSDNLDKSSGGGSKLARLDFVGLFLLAIFILLLLLPMELGGKKIPWSHPVVPGLFMAACISLALFIVVEKRWAKNPVLDLNLFKQRDVVLCLLIATLQSAAQLGVTVLGNALGGILCGYLIKRSGKYKCGFGMGMTYSALFVAIQASVKPGQVSAALSTLSLCSAIGVISGVATTGAIVKFVLENSLETKLYRLGLDAVKRQAIISQAATDIGWNIVRQWAIVGIRLDGADFDAWYKRA</sequence>
<dbReference type="PANTHER" id="PTHR23501:SF33">
    <property type="entry name" value="MAJOR FACILITATOR SUPERFAMILY (MFS) PROFILE DOMAIN-CONTAINING PROTEIN"/>
    <property type="match status" value="1"/>
</dbReference>
<keyword evidence="5" id="KW-0325">Glycoprotein</keyword>
<dbReference type="EMBL" id="JXCE01000288">
    <property type="protein sequence ID" value="KPA38349.1"/>
    <property type="molecule type" value="Genomic_DNA"/>
</dbReference>
<keyword evidence="4 7" id="KW-0472">Membrane</keyword>
<dbReference type="Pfam" id="PF07690">
    <property type="entry name" value="MFS_1"/>
    <property type="match status" value="1"/>
</dbReference>
<dbReference type="Proteomes" id="UP000037904">
    <property type="component" value="Unassembled WGS sequence"/>
</dbReference>
<feature type="transmembrane region" description="Helical" evidence="7">
    <location>
        <begin position="387"/>
        <end position="406"/>
    </location>
</feature>
<evidence type="ECO:0000259" key="8">
    <source>
        <dbReference type="PROSITE" id="PS50850"/>
    </source>
</evidence>
<feature type="transmembrane region" description="Helical" evidence="7">
    <location>
        <begin position="412"/>
        <end position="441"/>
    </location>
</feature>
<evidence type="ECO:0000256" key="7">
    <source>
        <dbReference type="SAM" id="Phobius"/>
    </source>
</evidence>
<comment type="subcellular location">
    <subcellularLocation>
        <location evidence="1">Membrane</location>
        <topology evidence="1">Multi-pass membrane protein</topology>
    </subcellularLocation>
</comment>
<feature type="domain" description="Major facilitator superfamily (MFS) profile" evidence="8">
    <location>
        <begin position="76"/>
        <end position="497"/>
    </location>
</feature>
<dbReference type="SUPFAM" id="SSF103473">
    <property type="entry name" value="MFS general substrate transporter"/>
    <property type="match status" value="1"/>
</dbReference>
<feature type="region of interest" description="Disordered" evidence="6">
    <location>
        <begin position="1"/>
        <end position="38"/>
    </location>
</feature>
<evidence type="ECO:0000256" key="5">
    <source>
        <dbReference type="ARBA" id="ARBA00023180"/>
    </source>
</evidence>
<dbReference type="PROSITE" id="PS50850">
    <property type="entry name" value="MFS"/>
    <property type="match status" value="1"/>
</dbReference>
<dbReference type="PANTHER" id="PTHR23501">
    <property type="entry name" value="MAJOR FACILITATOR SUPERFAMILY"/>
    <property type="match status" value="1"/>
</dbReference>
<feature type="transmembrane region" description="Helical" evidence="7">
    <location>
        <begin position="72"/>
        <end position="90"/>
    </location>
</feature>
<feature type="compositionally biased region" description="Polar residues" evidence="6">
    <location>
        <begin position="20"/>
        <end position="30"/>
    </location>
</feature>
<dbReference type="InterPro" id="IPR011701">
    <property type="entry name" value="MFS"/>
</dbReference>
<dbReference type="InterPro" id="IPR020846">
    <property type="entry name" value="MFS_dom"/>
</dbReference>
<name>A0A0M9ERE4_FUSLA</name>
<feature type="transmembrane region" description="Helical" evidence="7">
    <location>
        <begin position="278"/>
        <end position="295"/>
    </location>
</feature>
<proteinExistence type="predicted"/>
<keyword evidence="10" id="KW-1185">Reference proteome</keyword>
<feature type="transmembrane region" description="Helical" evidence="7">
    <location>
        <begin position="166"/>
        <end position="191"/>
    </location>
</feature>
<comment type="caution">
    <text evidence="9">The sequence shown here is derived from an EMBL/GenBank/DDBJ whole genome shotgun (WGS) entry which is preliminary data.</text>
</comment>
<dbReference type="InterPro" id="IPR036259">
    <property type="entry name" value="MFS_trans_sf"/>
</dbReference>
<accession>A0A0M9ERE4</accession>
<evidence type="ECO:0000256" key="1">
    <source>
        <dbReference type="ARBA" id="ARBA00004141"/>
    </source>
</evidence>
<protein>
    <submittedName>
        <fullName evidence="9">Major facilitator superfamily transporter</fullName>
    </submittedName>
</protein>